<evidence type="ECO:0000313" key="1">
    <source>
        <dbReference type="EMBL" id="BBM45396.1"/>
    </source>
</evidence>
<dbReference type="RefSeq" id="WP_155282853.1">
    <property type="nucleotide sequence ID" value="NZ_AP019831.1"/>
</dbReference>
<dbReference type="InterPro" id="IPR027375">
    <property type="entry name" value="DKNYY"/>
</dbReference>
<keyword evidence="2" id="KW-1185">Reference proteome</keyword>
<dbReference type="AlphaFoldDB" id="A0A510K1C7"/>
<dbReference type="OrthoDB" id="81359at2"/>
<evidence type="ECO:0000313" key="2">
    <source>
        <dbReference type="Proteomes" id="UP000422644"/>
    </source>
</evidence>
<dbReference type="EMBL" id="AP019831">
    <property type="protein sequence ID" value="BBM45396.1"/>
    <property type="molecule type" value="Genomic_DNA"/>
</dbReference>
<gene>
    <name evidence="1" type="ORF">JMUB3870_1515</name>
</gene>
<name>A0A510K1C7_9FUSO</name>
<protein>
    <submittedName>
        <fullName evidence="1">Uncharacterized protein</fullName>
    </submittedName>
</protein>
<dbReference type="Proteomes" id="UP000422644">
    <property type="component" value="Chromosome"/>
</dbReference>
<organism evidence="1 2">
    <name type="scientific">Leptotrichia trevisanii</name>
    <dbReference type="NCBI Taxonomy" id="109328"/>
    <lineage>
        <taxon>Bacteria</taxon>
        <taxon>Fusobacteriati</taxon>
        <taxon>Fusobacteriota</taxon>
        <taxon>Fusobacteriia</taxon>
        <taxon>Fusobacteriales</taxon>
        <taxon>Leptotrichiaceae</taxon>
        <taxon>Leptotrichia</taxon>
    </lineage>
</organism>
<accession>A0A510K1C7</accession>
<sequence>MKSKLSKIVILVFLVANLGIAEYIKKDNAVYYKDETEQADERKVENADFKTFVKLNDIYGKDGKSVFYLDKKLIDADIKTFQVIGEVNGKDKKYIYNYDEKMEINPKDFKLYKNKDKLLYFRNNGKLYIGGSFLEVEYVQDLNSFEVIDQGYSKDKYNIYYAGTPIYDVDKSTFQVIMPDYYAKDKNNVYSGSDKIKDANPDTIKILNQVYLKDDKNIFLNFGQKIKNADAATFEVIGENGAYGKDKNNVYYLGEKIKGADAKSFEVILEPSDLVQMYSKDKNGIFIGGRKIKEADLKTFERLSGTTYYSKDRNNLYYRELKIDKIDKKNLKILYSGGIDVVKNGNRIFSEGEKLNIKSPETFEIILSKYYNVPNLIYGKDDKNVYVISKSTKFDETYSSKIIKNADVNSFEVMKNNMYTKDKNNIYFTRNDVVKLEGADKDSFVIQENENDFSYDKNSVYFMGKKINGINSNEFRIIDLNNKNEFFYFLTDNKNLYKLITIFDEDSGKIAKTKLVTIENPKVDTKSFEVINKNFDTYYRDKNTVYYYDADFGKELKKLEAADSNSFVSLESDFGKDNRNIYYNGNKLEGVNSDGFEILDENAIIFKNKNNVYFLKAKNEEKKYKLIPLNFDSSSFKPVHKRSGYFKDKNGIYYFDYSNLEKLDTEKTEDIQNKLFFKIEGVDVPTFRELQFGYSKDRNRVYCKNKEVKGADAESFIIFYADEGVVVKDKNKIYENDCE</sequence>
<reference evidence="1 2" key="1">
    <citation type="submission" date="2019-07" db="EMBL/GenBank/DDBJ databases">
        <title>Complete Genome Sequence of Leptotrichia trevisanii Strain JMUB3870.</title>
        <authorList>
            <person name="Watanabe S."/>
            <person name="Cui L."/>
        </authorList>
    </citation>
    <scope>NUCLEOTIDE SEQUENCE [LARGE SCALE GENOMIC DNA]</scope>
    <source>
        <strain evidence="1 2">JMUB3870</strain>
    </source>
</reference>
<dbReference type="Pfam" id="PF13644">
    <property type="entry name" value="DKNYY"/>
    <property type="match status" value="4"/>
</dbReference>
<proteinExistence type="predicted"/>